<feature type="modified residue" description="4-aspartylphosphate" evidence="2">
    <location>
        <position position="72"/>
    </location>
</feature>
<keyword evidence="2" id="KW-0597">Phosphoprotein</keyword>
<dbReference type="AlphaFoldDB" id="W4HJZ5"/>
<keyword evidence="5" id="KW-1185">Reference proteome</keyword>
<dbReference type="PROSITE" id="PS50110">
    <property type="entry name" value="RESPONSE_REGULATORY"/>
    <property type="match status" value="1"/>
</dbReference>
<dbReference type="Pfam" id="PF07228">
    <property type="entry name" value="SpoIIE"/>
    <property type="match status" value="1"/>
</dbReference>
<evidence type="ECO:0000256" key="1">
    <source>
        <dbReference type="ARBA" id="ARBA00022801"/>
    </source>
</evidence>
<dbReference type="Pfam" id="PF00072">
    <property type="entry name" value="Response_reg"/>
    <property type="match status" value="1"/>
</dbReference>
<dbReference type="EMBL" id="AQQW01000007">
    <property type="protein sequence ID" value="ETW12320.1"/>
    <property type="molecule type" value="Genomic_DNA"/>
</dbReference>
<sequence length="429" mass="46076">MTAMEREHAAKVAAPPVPGDVSRVMVVDDSAGHRAMLARLLGRWGYDVMQAADASEALALIEAQPPDIVLSDWVMPGMTGPDLCRAFHARGQPGYAYFILLTSKSETSAVAAGLDAGADDFVSKPVNPEELRARINAGVRIVSMQRELSAKNRMISETLAALQEVHAEIDRDLQQARLIQQALVPDRVRRFGASQVSLLMKPSGHIGGDLVGMFSPGTGHVGLYGLDVSGHGITSAMVTARVAGYFSPRYPEQNIALVPCSGNVYALRDVEDVARGLNERLLADPGVDEYLTLLYAAADLDSGQVRLVQAGHPAPLLIRANGESQFIGGGGVPVGLVEGVRHDRQDLTLNAGDRLLIYSDGFTEATGKSGRMLGEDGLRDMAIACRDSRGTEFLDEMFWHLTRSLPNGARPDDDVSAALLEYRCYPDDG</sequence>
<evidence type="ECO:0000256" key="2">
    <source>
        <dbReference type="PROSITE-ProRule" id="PRU00169"/>
    </source>
</evidence>
<dbReference type="PANTHER" id="PTHR43156">
    <property type="entry name" value="STAGE II SPORULATION PROTEIN E-RELATED"/>
    <property type="match status" value="1"/>
</dbReference>
<gene>
    <name evidence="4" type="ORF">ATO8_12246</name>
</gene>
<evidence type="ECO:0000313" key="5">
    <source>
        <dbReference type="Proteomes" id="UP000019063"/>
    </source>
</evidence>
<dbReference type="Proteomes" id="UP000019063">
    <property type="component" value="Unassembled WGS sequence"/>
</dbReference>
<dbReference type="GO" id="GO:0000160">
    <property type="term" value="P:phosphorelay signal transduction system"/>
    <property type="evidence" value="ECO:0007669"/>
    <property type="project" value="InterPro"/>
</dbReference>
<dbReference type="SMART" id="SM00331">
    <property type="entry name" value="PP2C_SIG"/>
    <property type="match status" value="1"/>
</dbReference>
<dbReference type="Gene3D" id="3.60.40.10">
    <property type="entry name" value="PPM-type phosphatase domain"/>
    <property type="match status" value="1"/>
</dbReference>
<dbReference type="InterPro" id="IPR001789">
    <property type="entry name" value="Sig_transdc_resp-reg_receiver"/>
</dbReference>
<name>W4HJZ5_9RHOB</name>
<keyword evidence="1" id="KW-0378">Hydrolase</keyword>
<dbReference type="InterPro" id="IPR001932">
    <property type="entry name" value="PPM-type_phosphatase-like_dom"/>
</dbReference>
<organism evidence="4 5">
    <name type="scientific">Roseivivax marinus</name>
    <dbReference type="NCBI Taxonomy" id="1379903"/>
    <lineage>
        <taxon>Bacteria</taxon>
        <taxon>Pseudomonadati</taxon>
        <taxon>Pseudomonadota</taxon>
        <taxon>Alphaproteobacteria</taxon>
        <taxon>Rhodobacterales</taxon>
        <taxon>Roseobacteraceae</taxon>
        <taxon>Roseivivax</taxon>
    </lineage>
</organism>
<dbReference type="eggNOG" id="COG2208">
    <property type="taxonomic scope" value="Bacteria"/>
</dbReference>
<dbReference type="SMART" id="SM00448">
    <property type="entry name" value="REC"/>
    <property type="match status" value="1"/>
</dbReference>
<dbReference type="PATRIC" id="fig|1317118.6.peg.2521"/>
<dbReference type="STRING" id="1379903.ATO8_12246"/>
<reference evidence="4 5" key="1">
    <citation type="journal article" date="2014" name="Antonie Van Leeuwenhoek">
        <title>Roseivivax atlanticus sp. nov., isolated from surface seawater of the Atlantic Ocean.</title>
        <authorList>
            <person name="Li G."/>
            <person name="Lai Q."/>
            <person name="Liu X."/>
            <person name="Sun F."/>
            <person name="Shao Z."/>
        </authorList>
    </citation>
    <scope>NUCLEOTIDE SEQUENCE [LARGE SCALE GENOMIC DNA]</scope>
    <source>
        <strain evidence="4 5">22II-s10s</strain>
    </source>
</reference>
<protein>
    <submittedName>
        <fullName evidence="4">Response regulator receiver modulated serine phosphatase</fullName>
    </submittedName>
</protein>
<dbReference type="PANTHER" id="PTHR43156:SF2">
    <property type="entry name" value="STAGE II SPORULATION PROTEIN E"/>
    <property type="match status" value="1"/>
</dbReference>
<proteinExistence type="predicted"/>
<dbReference type="InterPro" id="IPR052016">
    <property type="entry name" value="Bact_Sigma-Reg"/>
</dbReference>
<evidence type="ECO:0000259" key="3">
    <source>
        <dbReference type="PROSITE" id="PS50110"/>
    </source>
</evidence>
<comment type="caution">
    <text evidence="4">The sequence shown here is derived from an EMBL/GenBank/DDBJ whole genome shotgun (WGS) entry which is preliminary data.</text>
</comment>
<dbReference type="InterPro" id="IPR036457">
    <property type="entry name" value="PPM-type-like_dom_sf"/>
</dbReference>
<dbReference type="eggNOG" id="COG3437">
    <property type="taxonomic scope" value="Bacteria"/>
</dbReference>
<feature type="domain" description="Response regulatory" evidence="3">
    <location>
        <begin position="23"/>
        <end position="139"/>
    </location>
</feature>
<dbReference type="Gene3D" id="3.40.50.2300">
    <property type="match status" value="1"/>
</dbReference>
<dbReference type="InterPro" id="IPR011006">
    <property type="entry name" value="CheY-like_superfamily"/>
</dbReference>
<dbReference type="GO" id="GO:0016791">
    <property type="term" value="F:phosphatase activity"/>
    <property type="evidence" value="ECO:0007669"/>
    <property type="project" value="TreeGrafter"/>
</dbReference>
<accession>W4HJZ5</accession>
<dbReference type="SUPFAM" id="SSF52172">
    <property type="entry name" value="CheY-like"/>
    <property type="match status" value="1"/>
</dbReference>
<evidence type="ECO:0000313" key="4">
    <source>
        <dbReference type="EMBL" id="ETW12320.1"/>
    </source>
</evidence>